<organism evidence="3 4">
    <name type="scientific">Brevundimonas staleyi</name>
    <dbReference type="NCBI Taxonomy" id="74326"/>
    <lineage>
        <taxon>Bacteria</taxon>
        <taxon>Pseudomonadati</taxon>
        <taxon>Pseudomonadota</taxon>
        <taxon>Alphaproteobacteria</taxon>
        <taxon>Caulobacterales</taxon>
        <taxon>Caulobacteraceae</taxon>
        <taxon>Brevundimonas</taxon>
    </lineage>
</organism>
<protein>
    <submittedName>
        <fullName evidence="3">Phosphoadenosine phosphosulfate reductase family protein</fullName>
    </submittedName>
</protein>
<dbReference type="InterPro" id="IPR002500">
    <property type="entry name" value="PAPS_reduct_dom"/>
</dbReference>
<evidence type="ECO:0000313" key="4">
    <source>
        <dbReference type="Proteomes" id="UP001596152"/>
    </source>
</evidence>
<dbReference type="EMBL" id="JBHSLF010000006">
    <property type="protein sequence ID" value="MFC5342913.1"/>
    <property type="molecule type" value="Genomic_DNA"/>
</dbReference>
<evidence type="ECO:0000259" key="2">
    <source>
        <dbReference type="Pfam" id="PF01507"/>
    </source>
</evidence>
<reference evidence="4" key="1">
    <citation type="journal article" date="2019" name="Int. J. Syst. Evol. Microbiol.">
        <title>The Global Catalogue of Microorganisms (GCM) 10K type strain sequencing project: providing services to taxonomists for standard genome sequencing and annotation.</title>
        <authorList>
            <consortium name="The Broad Institute Genomics Platform"/>
            <consortium name="The Broad Institute Genome Sequencing Center for Infectious Disease"/>
            <person name="Wu L."/>
            <person name="Ma J."/>
        </authorList>
    </citation>
    <scope>NUCLEOTIDE SEQUENCE [LARGE SCALE GENOMIC DNA]</scope>
    <source>
        <strain evidence="4">JCM 12125</strain>
    </source>
</reference>
<gene>
    <name evidence="3" type="ORF">ACFPIE_03240</name>
</gene>
<feature type="domain" description="Phosphoadenosine phosphosulphate reductase" evidence="2">
    <location>
        <begin position="132"/>
        <end position="234"/>
    </location>
</feature>
<dbReference type="PANTHER" id="PTHR43196">
    <property type="entry name" value="SULFATE ADENYLYLTRANSFERASE SUBUNIT 2"/>
    <property type="match status" value="1"/>
</dbReference>
<dbReference type="SUPFAM" id="SSF52402">
    <property type="entry name" value="Adenine nucleotide alpha hydrolases-like"/>
    <property type="match status" value="1"/>
</dbReference>
<dbReference type="Gene3D" id="3.40.50.620">
    <property type="entry name" value="HUPs"/>
    <property type="match status" value="1"/>
</dbReference>
<accession>A0ABW0FPQ1</accession>
<evidence type="ECO:0000313" key="3">
    <source>
        <dbReference type="EMBL" id="MFC5342913.1"/>
    </source>
</evidence>
<feature type="region of interest" description="Disordered" evidence="1">
    <location>
        <begin position="93"/>
        <end position="119"/>
    </location>
</feature>
<name>A0ABW0FPQ1_9CAUL</name>
<sequence>MTGPDLAAYDRILIAFSGGKDSLACLLHLLALGVDPARIELHHHDVDGDAPFMDWPCTLGYCRAVAAQFGLPLYRSWREGGFLGEMDRDGTPTGAVLFERPDGRLGRSGGEGPPGVRGRFPQVSADLRVRWCSGVLKIDVMAALIRGQDRFLDGRTLVVTGERAEESPGRARYAVFEAHRTATAGGRRPPRRVDHWRPIHAWDEGRVWAVIARSGLVPHPAYRLGWGRLSCRCCIFGSPHQWATVRALFPAVFARIAAREAASGFTLHRAASVIDLADRGRPYAAALAQPELAAQAEAADWTGPIVRRPWTLPAGAFGEAAGPV</sequence>
<dbReference type="InterPro" id="IPR050128">
    <property type="entry name" value="Sulfate_adenylyltrnsfr_sub2"/>
</dbReference>
<dbReference type="RefSeq" id="WP_374039559.1">
    <property type="nucleotide sequence ID" value="NZ_CP169083.1"/>
</dbReference>
<dbReference type="PANTHER" id="PTHR43196:SF2">
    <property type="entry name" value="PHOSPHOADENOSINE PHOSPHOSULFATE REDUCTASE"/>
    <property type="match status" value="1"/>
</dbReference>
<dbReference type="Proteomes" id="UP001596152">
    <property type="component" value="Unassembled WGS sequence"/>
</dbReference>
<feature type="compositionally biased region" description="Gly residues" evidence="1">
    <location>
        <begin position="106"/>
        <end position="115"/>
    </location>
</feature>
<dbReference type="Pfam" id="PF01507">
    <property type="entry name" value="PAPS_reduct"/>
    <property type="match status" value="1"/>
</dbReference>
<keyword evidence="4" id="KW-1185">Reference proteome</keyword>
<evidence type="ECO:0000256" key="1">
    <source>
        <dbReference type="SAM" id="MobiDB-lite"/>
    </source>
</evidence>
<comment type="caution">
    <text evidence="3">The sequence shown here is derived from an EMBL/GenBank/DDBJ whole genome shotgun (WGS) entry which is preliminary data.</text>
</comment>
<proteinExistence type="predicted"/>
<dbReference type="InterPro" id="IPR014729">
    <property type="entry name" value="Rossmann-like_a/b/a_fold"/>
</dbReference>